<evidence type="ECO:0000313" key="1">
    <source>
        <dbReference type="EMBL" id="KZV45176.1"/>
    </source>
</evidence>
<dbReference type="Proteomes" id="UP000250235">
    <property type="component" value="Unassembled WGS sequence"/>
</dbReference>
<gene>
    <name evidence="1" type="ORF">F511_11776</name>
</gene>
<proteinExistence type="predicted"/>
<evidence type="ECO:0000313" key="2">
    <source>
        <dbReference type="Proteomes" id="UP000250235"/>
    </source>
</evidence>
<keyword evidence="2" id="KW-1185">Reference proteome</keyword>
<name>A0A2Z7CK59_9LAMI</name>
<protein>
    <submittedName>
        <fullName evidence="1">Zinc finger BED domain-containing protein RICESLEEPER 1-like</fullName>
    </submittedName>
</protein>
<reference evidence="1 2" key="1">
    <citation type="journal article" date="2015" name="Proc. Natl. Acad. Sci. U.S.A.">
        <title>The resurrection genome of Boea hygrometrica: A blueprint for survival of dehydration.</title>
        <authorList>
            <person name="Xiao L."/>
            <person name="Yang G."/>
            <person name="Zhang L."/>
            <person name="Yang X."/>
            <person name="Zhao S."/>
            <person name="Ji Z."/>
            <person name="Zhou Q."/>
            <person name="Hu M."/>
            <person name="Wang Y."/>
            <person name="Chen M."/>
            <person name="Xu Y."/>
            <person name="Jin H."/>
            <person name="Xiao X."/>
            <person name="Hu G."/>
            <person name="Bao F."/>
            <person name="Hu Y."/>
            <person name="Wan P."/>
            <person name="Li L."/>
            <person name="Deng X."/>
            <person name="Kuang T."/>
            <person name="Xiang C."/>
            <person name="Zhu J.K."/>
            <person name="Oliver M.J."/>
            <person name="He Y."/>
        </authorList>
    </citation>
    <scope>NUCLEOTIDE SEQUENCE [LARGE SCALE GENOMIC DNA]</scope>
    <source>
        <strain evidence="2">cv. XS01</strain>
    </source>
</reference>
<dbReference type="AlphaFoldDB" id="A0A2Z7CK59"/>
<sequence length="58" mass="6866">MCGRIIGDQRNNLNAETLEMLTCIQDWFAAEKKIVRLERLMNLQAQVLRNMKNIRTIF</sequence>
<accession>A0A2Z7CK59</accession>
<organism evidence="1 2">
    <name type="scientific">Dorcoceras hygrometricum</name>
    <dbReference type="NCBI Taxonomy" id="472368"/>
    <lineage>
        <taxon>Eukaryota</taxon>
        <taxon>Viridiplantae</taxon>
        <taxon>Streptophyta</taxon>
        <taxon>Embryophyta</taxon>
        <taxon>Tracheophyta</taxon>
        <taxon>Spermatophyta</taxon>
        <taxon>Magnoliopsida</taxon>
        <taxon>eudicotyledons</taxon>
        <taxon>Gunneridae</taxon>
        <taxon>Pentapetalae</taxon>
        <taxon>asterids</taxon>
        <taxon>lamiids</taxon>
        <taxon>Lamiales</taxon>
        <taxon>Gesneriaceae</taxon>
        <taxon>Didymocarpoideae</taxon>
        <taxon>Trichosporeae</taxon>
        <taxon>Loxocarpinae</taxon>
        <taxon>Dorcoceras</taxon>
    </lineage>
</organism>
<dbReference type="EMBL" id="KQ996417">
    <property type="protein sequence ID" value="KZV45176.1"/>
    <property type="molecule type" value="Genomic_DNA"/>
</dbReference>